<dbReference type="EMBL" id="FNBT01000001">
    <property type="protein sequence ID" value="SDF09507.1"/>
    <property type="molecule type" value="Genomic_DNA"/>
</dbReference>
<sequence length="234" mass="24680">MSLAIADPAPADLYDTALRSAGRPEERWRWFARYEGGPRHSLAGALGQWVGRADDADRHLLARARGAVLDAGCGPGRLVAELAAQGREAVGIDTSRVAIALTRALGAAAVRRSIFQPLPGEGGWDTVLLADGNIGIGGDPVALLTRCRDLLAPDGRVLAELDRPGTGLRSARVRLERGAERGSWFPWAHVGADAVAGPAAAAGLEVTATWEQDGRWFAALAAGERPVVRLDRMS</sequence>
<dbReference type="GO" id="GO:0008168">
    <property type="term" value="F:methyltransferase activity"/>
    <property type="evidence" value="ECO:0007669"/>
    <property type="project" value="UniProtKB-KW"/>
</dbReference>
<keyword evidence="1" id="KW-0489">Methyltransferase</keyword>
<dbReference type="GO" id="GO:0032259">
    <property type="term" value="P:methylation"/>
    <property type="evidence" value="ECO:0007669"/>
    <property type="project" value="UniProtKB-KW"/>
</dbReference>
<organism evidence="1 2">
    <name type="scientific">Blastococcus aurantiacus</name>
    <dbReference type="NCBI Taxonomy" id="1550231"/>
    <lineage>
        <taxon>Bacteria</taxon>
        <taxon>Bacillati</taxon>
        <taxon>Actinomycetota</taxon>
        <taxon>Actinomycetes</taxon>
        <taxon>Geodermatophilales</taxon>
        <taxon>Geodermatophilaceae</taxon>
        <taxon>Blastococcus</taxon>
    </lineage>
</organism>
<gene>
    <name evidence="1" type="ORF">SAMN05660662_1081</name>
</gene>
<protein>
    <submittedName>
        <fullName evidence="1">Methyltransferase domain-containing protein</fullName>
    </submittedName>
</protein>
<keyword evidence="1" id="KW-0808">Transferase</keyword>
<dbReference type="Gene3D" id="3.40.50.150">
    <property type="entry name" value="Vaccinia Virus protein VP39"/>
    <property type="match status" value="1"/>
</dbReference>
<proteinExistence type="predicted"/>
<dbReference type="Pfam" id="PF13489">
    <property type="entry name" value="Methyltransf_23"/>
    <property type="match status" value="1"/>
</dbReference>
<dbReference type="STRING" id="1550231.SAMN05660662_1081"/>
<dbReference type="RefSeq" id="WP_218122248.1">
    <property type="nucleotide sequence ID" value="NZ_FNBT01000001.1"/>
</dbReference>
<accession>A0A1G7I9S5</accession>
<keyword evidence="2" id="KW-1185">Reference proteome</keyword>
<name>A0A1G7I9S5_9ACTN</name>
<evidence type="ECO:0000313" key="1">
    <source>
        <dbReference type="EMBL" id="SDF09507.1"/>
    </source>
</evidence>
<reference evidence="2" key="1">
    <citation type="submission" date="2016-10" db="EMBL/GenBank/DDBJ databases">
        <authorList>
            <person name="Varghese N."/>
            <person name="Submissions S."/>
        </authorList>
    </citation>
    <scope>NUCLEOTIDE SEQUENCE [LARGE SCALE GENOMIC DNA]</scope>
    <source>
        <strain evidence="2">DSM 44268</strain>
    </source>
</reference>
<dbReference type="CDD" id="cd02440">
    <property type="entry name" value="AdoMet_MTases"/>
    <property type="match status" value="1"/>
</dbReference>
<dbReference type="InterPro" id="IPR029063">
    <property type="entry name" value="SAM-dependent_MTases_sf"/>
</dbReference>
<dbReference type="SUPFAM" id="SSF53335">
    <property type="entry name" value="S-adenosyl-L-methionine-dependent methyltransferases"/>
    <property type="match status" value="1"/>
</dbReference>
<evidence type="ECO:0000313" key="2">
    <source>
        <dbReference type="Proteomes" id="UP000199406"/>
    </source>
</evidence>
<dbReference type="AlphaFoldDB" id="A0A1G7I9S5"/>
<dbReference type="Proteomes" id="UP000199406">
    <property type="component" value="Unassembled WGS sequence"/>
</dbReference>